<keyword evidence="8" id="KW-1185">Reference proteome</keyword>
<evidence type="ECO:0000256" key="4">
    <source>
        <dbReference type="ARBA" id="ARBA00023157"/>
    </source>
</evidence>
<keyword evidence="2" id="KW-0165">Cleavage on pair of basic residues</keyword>
<dbReference type="SUPFAM" id="SSF56994">
    <property type="entry name" value="Insulin-like"/>
    <property type="match status" value="1"/>
</dbReference>
<evidence type="ECO:0000313" key="8">
    <source>
        <dbReference type="Proteomes" id="UP001162480"/>
    </source>
</evidence>
<accession>A0AA36ARZ6</accession>
<comment type="subcellular location">
    <subcellularLocation>
        <location evidence="5">Secreted</location>
    </subcellularLocation>
</comment>
<evidence type="ECO:0000313" key="7">
    <source>
        <dbReference type="EMBL" id="CAI9719717.1"/>
    </source>
</evidence>
<dbReference type="InterPro" id="IPR016179">
    <property type="entry name" value="Insulin-like"/>
</dbReference>
<feature type="domain" description="Insulin-like" evidence="6">
    <location>
        <begin position="102"/>
        <end position="190"/>
    </location>
</feature>
<organism evidence="7 8">
    <name type="scientific">Octopus vulgaris</name>
    <name type="common">Common octopus</name>
    <dbReference type="NCBI Taxonomy" id="6645"/>
    <lineage>
        <taxon>Eukaryota</taxon>
        <taxon>Metazoa</taxon>
        <taxon>Spiralia</taxon>
        <taxon>Lophotrochozoa</taxon>
        <taxon>Mollusca</taxon>
        <taxon>Cephalopoda</taxon>
        <taxon>Coleoidea</taxon>
        <taxon>Octopodiformes</taxon>
        <taxon>Octopoda</taxon>
        <taxon>Incirrata</taxon>
        <taxon>Octopodidae</taxon>
        <taxon>Octopus</taxon>
    </lineage>
</organism>
<name>A0AA36ARZ6_OCTVU</name>
<evidence type="ECO:0000256" key="3">
    <source>
        <dbReference type="ARBA" id="ARBA00022729"/>
    </source>
</evidence>
<keyword evidence="4" id="KW-1015">Disulfide bond</keyword>
<dbReference type="InterPro" id="IPR022353">
    <property type="entry name" value="Insulin_CS"/>
</dbReference>
<dbReference type="GO" id="GO:0005576">
    <property type="term" value="C:extracellular region"/>
    <property type="evidence" value="ECO:0007669"/>
    <property type="project" value="UniProtKB-SubCell"/>
</dbReference>
<dbReference type="InterPro" id="IPR022352">
    <property type="entry name" value="Ins/IGF/rlx"/>
</dbReference>
<dbReference type="EMBL" id="OX597816">
    <property type="protein sequence ID" value="CAI9719717.1"/>
    <property type="molecule type" value="Genomic_DNA"/>
</dbReference>
<evidence type="ECO:0000256" key="5">
    <source>
        <dbReference type="RuleBase" id="RU000406"/>
    </source>
</evidence>
<dbReference type="GO" id="GO:0005179">
    <property type="term" value="F:hormone activity"/>
    <property type="evidence" value="ECO:0007669"/>
    <property type="project" value="InterPro"/>
</dbReference>
<evidence type="ECO:0000256" key="2">
    <source>
        <dbReference type="ARBA" id="ARBA00022685"/>
    </source>
</evidence>
<dbReference type="PANTHER" id="PTHR13647">
    <property type="entry name" value="INSULIN-LIKE PEPTIDE 2-RELATED"/>
    <property type="match status" value="1"/>
</dbReference>
<dbReference type="AlphaFoldDB" id="A0AA36ARZ6"/>
<gene>
    <name evidence="7" type="ORF">OCTVUL_1B023421</name>
</gene>
<protein>
    <submittedName>
        <fullName evidence="7">Con-Ins Im2-like</fullName>
    </submittedName>
</protein>
<keyword evidence="3" id="KW-0732">Signal</keyword>
<comment type="similarity">
    <text evidence="1 5">Belongs to the insulin family.</text>
</comment>
<dbReference type="InterPro" id="IPR036438">
    <property type="entry name" value="Insulin-like_sf"/>
</dbReference>
<dbReference type="PROSITE" id="PS00262">
    <property type="entry name" value="INSULIN"/>
    <property type="match status" value="1"/>
</dbReference>
<dbReference type="PANTHER" id="PTHR13647:SF4">
    <property type="entry name" value="INSULIN-LIKE PEPTIDE 1-RELATED"/>
    <property type="match status" value="1"/>
</dbReference>
<dbReference type="CDD" id="cd04366">
    <property type="entry name" value="IlGF_insulin_bombyxin_like"/>
    <property type="match status" value="1"/>
</dbReference>
<dbReference type="Proteomes" id="UP001162480">
    <property type="component" value="Chromosome 3"/>
</dbReference>
<keyword evidence="5" id="KW-0964">Secreted</keyword>
<reference evidence="7" key="1">
    <citation type="submission" date="2023-08" db="EMBL/GenBank/DDBJ databases">
        <authorList>
            <person name="Alioto T."/>
            <person name="Alioto T."/>
            <person name="Gomez Garrido J."/>
        </authorList>
    </citation>
    <scope>NUCLEOTIDE SEQUENCE</scope>
</reference>
<evidence type="ECO:0000259" key="6">
    <source>
        <dbReference type="SMART" id="SM00078"/>
    </source>
</evidence>
<evidence type="ECO:0000256" key="1">
    <source>
        <dbReference type="ARBA" id="ARBA00009034"/>
    </source>
</evidence>
<dbReference type="Pfam" id="PF00049">
    <property type="entry name" value="Insulin"/>
    <property type="match status" value="1"/>
</dbReference>
<dbReference type="SMART" id="SM00078">
    <property type="entry name" value="IlGF"/>
    <property type="match status" value="1"/>
</dbReference>
<dbReference type="Gene3D" id="1.10.100.10">
    <property type="entry name" value="Insulin-like"/>
    <property type="match status" value="1"/>
</dbReference>
<proteinExistence type="inferred from homology"/>
<sequence>MLSMNFNATSFNSYCRAVRRQANLSHQFTVHTNISVRRLQVKTKITVFDSFNLAGSMKSCNMCTTWTMLLALLISLLNWQLVIAGLEHTCNEETIRQGAASGGYCGDKIPNFLRLICSPGGYSDGPRQRRNYVSPYASRGLRHRSSTLKDIIISKKKAKSYLVKRDRNWSGIVCECCYNTCTIEELLDYCKDPRDFRARVQQS</sequence>
<dbReference type="PRINTS" id="PR00276">
    <property type="entry name" value="INSULINFAMLY"/>
</dbReference>